<evidence type="ECO:0000256" key="1">
    <source>
        <dbReference type="ARBA" id="ARBA00004496"/>
    </source>
</evidence>
<keyword evidence="4" id="KW-0863">Zinc-finger</keyword>
<dbReference type="InterPro" id="IPR057766">
    <property type="entry name" value="Znf-C2H2_OTU1-like_C"/>
</dbReference>
<feature type="domain" description="C2H2-type" evidence="7">
    <location>
        <begin position="75"/>
        <end position="104"/>
    </location>
</feature>
<keyword evidence="4" id="KW-0862">Zinc</keyword>
<evidence type="ECO:0000256" key="4">
    <source>
        <dbReference type="PROSITE-ProRule" id="PRU00042"/>
    </source>
</evidence>
<keyword evidence="3" id="KW-0175">Coiled coil</keyword>
<evidence type="ECO:0000256" key="5">
    <source>
        <dbReference type="SAM" id="MobiDB-lite"/>
    </source>
</evidence>
<dbReference type="OrthoDB" id="10254930at2759"/>
<dbReference type="SUPFAM" id="SSF46934">
    <property type="entry name" value="UBA-like"/>
    <property type="match status" value="1"/>
</dbReference>
<dbReference type="InterPro" id="IPR013087">
    <property type="entry name" value="Znf_C2H2_type"/>
</dbReference>
<dbReference type="Gene3D" id="3.10.20.90">
    <property type="entry name" value="Phosphatidylinositol 3-kinase Catalytic Subunit, Chain A, domain 1"/>
    <property type="match status" value="1"/>
</dbReference>
<evidence type="ECO:0000313" key="8">
    <source>
        <dbReference type="EMBL" id="KLJ06020.1"/>
    </source>
</evidence>
<evidence type="ECO:0000259" key="7">
    <source>
        <dbReference type="PROSITE" id="PS50157"/>
    </source>
</evidence>
<accession>A0A0H1B3R3</accession>
<feature type="region of interest" description="Disordered" evidence="5">
    <location>
        <begin position="199"/>
        <end position="244"/>
    </location>
</feature>
<dbReference type="SMART" id="SM00165">
    <property type="entry name" value="UBA"/>
    <property type="match status" value="1"/>
</dbReference>
<dbReference type="GO" id="GO:0032435">
    <property type="term" value="P:negative regulation of proteasomal ubiquitin-dependent protein catabolic process"/>
    <property type="evidence" value="ECO:0007669"/>
    <property type="project" value="TreeGrafter"/>
</dbReference>
<dbReference type="InterPro" id="IPR001012">
    <property type="entry name" value="UBX_dom"/>
</dbReference>
<evidence type="ECO:0000256" key="3">
    <source>
        <dbReference type="ARBA" id="ARBA00023054"/>
    </source>
</evidence>
<dbReference type="GO" id="GO:0036435">
    <property type="term" value="F:K48-linked polyubiquitin modification-dependent protein binding"/>
    <property type="evidence" value="ECO:0007669"/>
    <property type="project" value="TreeGrafter"/>
</dbReference>
<evidence type="ECO:0008006" key="10">
    <source>
        <dbReference type="Google" id="ProtNLM"/>
    </source>
</evidence>
<feature type="region of interest" description="Disordered" evidence="5">
    <location>
        <begin position="93"/>
        <end position="184"/>
    </location>
</feature>
<feature type="region of interest" description="Disordered" evidence="5">
    <location>
        <begin position="43"/>
        <end position="70"/>
    </location>
</feature>
<dbReference type="Pfam" id="PF24560">
    <property type="entry name" value="zf-C2H2_OTU1_C"/>
    <property type="match status" value="1"/>
</dbReference>
<dbReference type="PROSITE" id="PS50157">
    <property type="entry name" value="ZINC_FINGER_C2H2_2"/>
    <property type="match status" value="1"/>
</dbReference>
<feature type="domain" description="UBA" evidence="6">
    <location>
        <begin position="1"/>
        <end position="38"/>
    </location>
</feature>
<evidence type="ECO:0000256" key="2">
    <source>
        <dbReference type="ARBA" id="ARBA00022490"/>
    </source>
</evidence>
<reference evidence="9" key="1">
    <citation type="journal article" date="2015" name="PLoS Genet.">
        <title>The dynamic genome and transcriptome of the human fungal pathogen Blastomyces and close relative Emmonsia.</title>
        <authorList>
            <person name="Munoz J.F."/>
            <person name="Gauthier G.M."/>
            <person name="Desjardins C.A."/>
            <person name="Gallo J.E."/>
            <person name="Holder J."/>
            <person name="Sullivan T.D."/>
            <person name="Marty A.J."/>
            <person name="Carmen J.C."/>
            <person name="Chen Z."/>
            <person name="Ding L."/>
            <person name="Gujja S."/>
            <person name="Magrini V."/>
            <person name="Misas E."/>
            <person name="Mitreva M."/>
            <person name="Priest M."/>
            <person name="Saif S."/>
            <person name="Whiston E.A."/>
            <person name="Young S."/>
            <person name="Zeng Q."/>
            <person name="Goldman W.E."/>
            <person name="Mardis E.R."/>
            <person name="Taylor J.W."/>
            <person name="McEwen J.G."/>
            <person name="Clay O.K."/>
            <person name="Klein B.S."/>
            <person name="Cuomo C.A."/>
        </authorList>
    </citation>
    <scope>NUCLEOTIDE SEQUENCE [LARGE SCALE GENOMIC DNA]</scope>
    <source>
        <strain evidence="9">UAMH 139</strain>
    </source>
</reference>
<organism evidence="8 9">
    <name type="scientific">Blastomyces silverae</name>
    <dbReference type="NCBI Taxonomy" id="2060906"/>
    <lineage>
        <taxon>Eukaryota</taxon>
        <taxon>Fungi</taxon>
        <taxon>Dikarya</taxon>
        <taxon>Ascomycota</taxon>
        <taxon>Pezizomycotina</taxon>
        <taxon>Eurotiomycetes</taxon>
        <taxon>Eurotiomycetidae</taxon>
        <taxon>Onygenales</taxon>
        <taxon>Ajellomycetaceae</taxon>
        <taxon>Blastomyces</taxon>
    </lineage>
</organism>
<feature type="compositionally biased region" description="Basic and acidic residues" evidence="5">
    <location>
        <begin position="199"/>
        <end position="215"/>
    </location>
</feature>
<feature type="compositionally biased region" description="Basic and acidic residues" evidence="5">
    <location>
        <begin position="114"/>
        <end position="126"/>
    </location>
</feature>
<dbReference type="Gene3D" id="1.10.8.10">
    <property type="entry name" value="DNA helicase RuvA subunit, C-terminal domain"/>
    <property type="match status" value="1"/>
</dbReference>
<dbReference type="Pfam" id="PF00789">
    <property type="entry name" value="UBX"/>
    <property type="match status" value="1"/>
</dbReference>
<comment type="caution">
    <text evidence="8">The sequence shown here is derived from an EMBL/GenBank/DDBJ whole genome shotgun (WGS) entry which is preliminary data.</text>
</comment>
<gene>
    <name evidence="8" type="ORF">EMPG_10545</name>
</gene>
<keyword evidence="2" id="KW-0963">Cytoplasm</keyword>
<dbReference type="Proteomes" id="UP000053573">
    <property type="component" value="Unassembled WGS sequence"/>
</dbReference>
<dbReference type="AlphaFoldDB" id="A0A0H1B3R3"/>
<keyword evidence="4" id="KW-0479">Metal-binding</keyword>
<comment type="subcellular location">
    <subcellularLocation>
        <location evidence="1">Cytoplasm</location>
    </subcellularLocation>
</comment>
<proteinExistence type="predicted"/>
<protein>
    <recommendedName>
        <fullName evidence="10">UBA domain-containing protein</fullName>
    </recommendedName>
</protein>
<dbReference type="InterPro" id="IPR009060">
    <property type="entry name" value="UBA-like_sf"/>
</dbReference>
<feature type="compositionally biased region" description="Basic and acidic residues" evidence="5">
    <location>
        <begin position="137"/>
        <end position="184"/>
    </location>
</feature>
<feature type="compositionally biased region" description="Basic and acidic residues" evidence="5">
    <location>
        <begin position="93"/>
        <end position="102"/>
    </location>
</feature>
<dbReference type="PANTHER" id="PTHR46340:SF1">
    <property type="entry name" value="UBX DOMAIN-CONTAINING PROTEIN 1"/>
    <property type="match status" value="1"/>
</dbReference>
<dbReference type="InterPro" id="IPR015940">
    <property type="entry name" value="UBA"/>
</dbReference>
<dbReference type="GO" id="GO:0005737">
    <property type="term" value="C:cytoplasm"/>
    <property type="evidence" value="ECO:0007669"/>
    <property type="project" value="UniProtKB-SubCell"/>
</dbReference>
<dbReference type="PROSITE" id="PS00028">
    <property type="entry name" value="ZINC_FINGER_C2H2_1"/>
    <property type="match status" value="1"/>
</dbReference>
<dbReference type="STRING" id="2060906.A0A0H1B3R3"/>
<dbReference type="GO" id="GO:0008270">
    <property type="term" value="F:zinc ion binding"/>
    <property type="evidence" value="ECO:0007669"/>
    <property type="project" value="UniProtKB-KW"/>
</dbReference>
<dbReference type="Pfam" id="PF22562">
    <property type="entry name" value="UBA_7"/>
    <property type="match status" value="1"/>
</dbReference>
<dbReference type="InterPro" id="IPR029071">
    <property type="entry name" value="Ubiquitin-like_domsf"/>
</dbReference>
<feature type="compositionally biased region" description="Low complexity" evidence="5">
    <location>
        <begin position="222"/>
        <end position="240"/>
    </location>
</feature>
<dbReference type="GO" id="GO:0005634">
    <property type="term" value="C:nucleus"/>
    <property type="evidence" value="ECO:0007669"/>
    <property type="project" value="TreeGrafter"/>
</dbReference>
<evidence type="ECO:0000313" key="9">
    <source>
        <dbReference type="Proteomes" id="UP000053573"/>
    </source>
</evidence>
<dbReference type="CDD" id="cd01767">
    <property type="entry name" value="UBX"/>
    <property type="match status" value="1"/>
</dbReference>
<dbReference type="PROSITE" id="PS50030">
    <property type="entry name" value="UBA"/>
    <property type="match status" value="1"/>
</dbReference>
<dbReference type="SUPFAM" id="SSF54236">
    <property type="entry name" value="Ubiquitin-like"/>
    <property type="match status" value="1"/>
</dbReference>
<dbReference type="EMBL" id="LDEV01003318">
    <property type="protein sequence ID" value="KLJ06020.1"/>
    <property type="molecule type" value="Genomic_DNA"/>
</dbReference>
<name>A0A0H1B3R3_9EURO</name>
<evidence type="ECO:0000259" key="6">
    <source>
        <dbReference type="PROSITE" id="PS50030"/>
    </source>
</evidence>
<dbReference type="PANTHER" id="PTHR46340">
    <property type="entry name" value="UBX DOMAIN-CONTAINING PROTEIN 1"/>
    <property type="match status" value="1"/>
</dbReference>
<keyword evidence="9" id="KW-1185">Reference proteome</keyword>
<dbReference type="GO" id="GO:1903094">
    <property type="term" value="P:negative regulation of protein K48-linked deubiquitination"/>
    <property type="evidence" value="ECO:0007669"/>
    <property type="project" value="TreeGrafter"/>
</dbReference>
<dbReference type="GO" id="GO:0031397">
    <property type="term" value="P:negative regulation of protein ubiquitination"/>
    <property type="evidence" value="ECO:0007669"/>
    <property type="project" value="TreeGrafter"/>
</dbReference>
<sequence length="315" mass="35220">MPSDLEQLIEMGFDAERAQLAVSKTGGLQGALEWLETNQDKSLDEIKASASATTQLGADPDEPPALKPGEEARSLVCNECGKRFRSQAQAEFHASKTEHVDFSESTEEIAPLTEEEKQARLEELRQKLASKKAQMSEQDKIDQKRNEEIRKKSTKETQDLKEELQKKEQLKEAAKKRREKQEEIEVRARIRARIEADKEERRLRAEREKAEREGRAPPPAAAPAATLAPTAPTTSKPASAYTESRLRLQTPTGNVMKTFPVDTTLFEVAAALTQEIGMEVESFTQNFPRKVFDAESFGETLKELGLIPSASLIVK</sequence>